<keyword evidence="12" id="KW-1185">Reference proteome</keyword>
<feature type="domain" description="P-type ATPase A" evidence="8">
    <location>
        <begin position="493"/>
        <end position="581"/>
    </location>
</feature>
<evidence type="ECO:0000259" key="8">
    <source>
        <dbReference type="Pfam" id="PF00122"/>
    </source>
</evidence>
<keyword evidence="2 6" id="KW-0812">Transmembrane</keyword>
<dbReference type="PRINTS" id="PR00119">
    <property type="entry name" value="CATATPASE"/>
</dbReference>
<dbReference type="GO" id="GO:0046872">
    <property type="term" value="F:metal ion binding"/>
    <property type="evidence" value="ECO:0007669"/>
    <property type="project" value="UniProtKB-KW"/>
</dbReference>
<feature type="compositionally biased region" description="Pro residues" evidence="7">
    <location>
        <begin position="16"/>
        <end position="40"/>
    </location>
</feature>
<reference evidence="11 12" key="1">
    <citation type="journal article" date="2016" name="Sci. Rep.">
        <title>Draft genome sequencing and secretome analysis of fungal phytopathogen Ascochyta rabiei provides insight into the necrotrophic effector repertoire.</title>
        <authorList>
            <person name="Verma S."/>
            <person name="Gazara R.K."/>
            <person name="Nizam S."/>
            <person name="Parween S."/>
            <person name="Chattopadhyay D."/>
            <person name="Verma P.K."/>
        </authorList>
    </citation>
    <scope>NUCLEOTIDE SEQUENCE [LARGE SCALE GENOMIC DNA]</scope>
    <source>
        <strain evidence="11 12">ArDII</strain>
    </source>
</reference>
<dbReference type="SUPFAM" id="SSF81653">
    <property type="entry name" value="Calcium ATPase, transduction domain A"/>
    <property type="match status" value="1"/>
</dbReference>
<dbReference type="InterPro" id="IPR059000">
    <property type="entry name" value="ATPase_P-type_domA"/>
</dbReference>
<feature type="compositionally biased region" description="Basic residues" evidence="7">
    <location>
        <begin position="89"/>
        <end position="102"/>
    </location>
</feature>
<dbReference type="SUPFAM" id="SSF55008">
    <property type="entry name" value="HMA, heavy metal-associated domain"/>
    <property type="match status" value="1"/>
</dbReference>
<evidence type="ECO:0000256" key="3">
    <source>
        <dbReference type="ARBA" id="ARBA00022723"/>
    </source>
</evidence>
<feature type="compositionally biased region" description="Basic and acidic residues" evidence="7">
    <location>
        <begin position="1"/>
        <end position="12"/>
    </location>
</feature>
<dbReference type="STRING" id="5454.A0A163LKR2"/>
<dbReference type="OrthoDB" id="432719at2759"/>
<dbReference type="NCBIfam" id="TIGR01525">
    <property type="entry name" value="ATPase-IB_hvy"/>
    <property type="match status" value="1"/>
</dbReference>
<name>A0A163LKR2_DIDRA</name>
<keyword evidence="5 6" id="KW-0472">Membrane</keyword>
<dbReference type="SUPFAM" id="SSF56784">
    <property type="entry name" value="HAD-like"/>
    <property type="match status" value="1"/>
</dbReference>
<dbReference type="GO" id="GO:0016020">
    <property type="term" value="C:membrane"/>
    <property type="evidence" value="ECO:0007669"/>
    <property type="project" value="UniProtKB-SubCell"/>
</dbReference>
<evidence type="ECO:0000256" key="4">
    <source>
        <dbReference type="ARBA" id="ARBA00022989"/>
    </source>
</evidence>
<keyword evidence="6" id="KW-0547">Nucleotide-binding</keyword>
<dbReference type="InterPro" id="IPR023214">
    <property type="entry name" value="HAD_sf"/>
</dbReference>
<dbReference type="Proteomes" id="UP000076837">
    <property type="component" value="Unassembled WGS sequence"/>
</dbReference>
<evidence type="ECO:0000313" key="12">
    <source>
        <dbReference type="Proteomes" id="UP000076837"/>
    </source>
</evidence>
<comment type="subcellular location">
    <subcellularLocation>
        <location evidence="1 6">Membrane</location>
    </subcellularLocation>
</comment>
<dbReference type="InterPro" id="IPR056236">
    <property type="entry name" value="HMA_PCA1"/>
</dbReference>
<dbReference type="Pfam" id="PF24534">
    <property type="entry name" value="HMA_PCA1"/>
    <property type="match status" value="1"/>
</dbReference>
<evidence type="ECO:0000256" key="1">
    <source>
        <dbReference type="ARBA" id="ARBA00004370"/>
    </source>
</evidence>
<keyword evidence="6" id="KW-0067">ATP-binding</keyword>
<evidence type="ECO:0000259" key="10">
    <source>
        <dbReference type="Pfam" id="PF24534"/>
    </source>
</evidence>
<dbReference type="InterPro" id="IPR023298">
    <property type="entry name" value="ATPase_P-typ_TM_dom_sf"/>
</dbReference>
<dbReference type="InterPro" id="IPR036412">
    <property type="entry name" value="HAD-like_sf"/>
</dbReference>
<gene>
    <name evidence="11" type="ORF">ST47_g980</name>
</gene>
<dbReference type="PANTHER" id="PTHR46594:SF4">
    <property type="entry name" value="P-TYPE CATION-TRANSPORTING ATPASE"/>
    <property type="match status" value="1"/>
</dbReference>
<feature type="domain" description="PCA1 HMA heavy metal-associated" evidence="10">
    <location>
        <begin position="295"/>
        <end position="328"/>
    </location>
</feature>
<dbReference type="GO" id="GO:0016887">
    <property type="term" value="F:ATP hydrolysis activity"/>
    <property type="evidence" value="ECO:0007669"/>
    <property type="project" value="InterPro"/>
</dbReference>
<dbReference type="Gene3D" id="3.40.50.1000">
    <property type="entry name" value="HAD superfamily/HAD-like"/>
    <property type="match status" value="1"/>
</dbReference>
<evidence type="ECO:0000256" key="7">
    <source>
        <dbReference type="SAM" id="MobiDB-lite"/>
    </source>
</evidence>
<feature type="transmembrane region" description="Helical" evidence="6">
    <location>
        <begin position="597"/>
        <end position="619"/>
    </location>
</feature>
<feature type="transmembrane region" description="Helical" evidence="6">
    <location>
        <begin position="639"/>
        <end position="667"/>
    </location>
</feature>
<protein>
    <submittedName>
        <fullName evidence="11">ATP binding</fullName>
    </submittedName>
</protein>
<dbReference type="Gene3D" id="2.70.150.10">
    <property type="entry name" value="Calcium-transporting ATPase, cytoplasmic transduction domain A"/>
    <property type="match status" value="1"/>
</dbReference>
<feature type="domain" description="HMA" evidence="9">
    <location>
        <begin position="148"/>
        <end position="209"/>
    </location>
</feature>
<dbReference type="InterPro" id="IPR036163">
    <property type="entry name" value="HMA_dom_sf"/>
</dbReference>
<feature type="region of interest" description="Disordered" evidence="7">
    <location>
        <begin position="1"/>
        <end position="112"/>
    </location>
</feature>
<feature type="transmembrane region" description="Helical" evidence="6">
    <location>
        <begin position="437"/>
        <end position="457"/>
    </location>
</feature>
<dbReference type="PANTHER" id="PTHR46594">
    <property type="entry name" value="P-TYPE CATION-TRANSPORTING ATPASE"/>
    <property type="match status" value="1"/>
</dbReference>
<feature type="transmembrane region" description="Helical" evidence="6">
    <location>
        <begin position="343"/>
        <end position="365"/>
    </location>
</feature>
<feature type="transmembrane region" description="Helical" evidence="6">
    <location>
        <begin position="988"/>
        <end position="1007"/>
    </location>
</feature>
<dbReference type="InterPro" id="IPR023299">
    <property type="entry name" value="ATPase_P-typ_cyto_dom_N"/>
</dbReference>
<dbReference type="InterPro" id="IPR027256">
    <property type="entry name" value="P-typ_ATPase_IB"/>
</dbReference>
<dbReference type="GO" id="GO:0005524">
    <property type="term" value="F:ATP binding"/>
    <property type="evidence" value="ECO:0007669"/>
    <property type="project" value="UniProtKB-UniRule"/>
</dbReference>
<dbReference type="CDD" id="cd00371">
    <property type="entry name" value="HMA"/>
    <property type="match status" value="1"/>
</dbReference>
<dbReference type="SUPFAM" id="SSF81665">
    <property type="entry name" value="Calcium ATPase, transmembrane domain M"/>
    <property type="match status" value="1"/>
</dbReference>
<feature type="transmembrane region" description="Helical" evidence="6">
    <location>
        <begin position="954"/>
        <end position="976"/>
    </location>
</feature>
<keyword evidence="4 6" id="KW-1133">Transmembrane helix</keyword>
<sequence length="1029" mass="112995">MAGSSDHTDHALPRTLSPPTPESSPPIFAPTPLPNLPLPPQSWFAGIPENDNHAALRSLPEPPPSVSGESTTFVPTDHSRDGDAPSSIRVRRHHRSHSHSHPHGSFCSGSPDHDGALRLNKLGTQSDVSNQVFNIDVERGPPNYQRFVLNIDGLKCGCCEGGITRAVHRIPAIRDHQVNIVMARLEFDLDISQISVEEVLKRLNTATGYTFKQNSKPVGQVLEFLHTDTHDFHRTKRPDGITAIELPDPHTLFWISSVLWTKDALPLNDKSNDDSDSRKAKEIVDRCIMAARHPQLIRVHYDATIIGARDIYNFYIARNEGLTLAPPPTHPSLQLGARQTRRALYWFLPALALTIPVLVLAWAPIDHPKISYAHASLILASVVQIIAWIEFLPSAVRSLWYSYVLDMDLLITLSTTTAYVFSVVCYAYQVLGKPLESGSFFETSTLLVTLILLGRAINEFARYRAAKSVSFRSLQTDKALLVEWGHEREADPPTKEIDARLLQYGDSFKVLPHTRIVTDGDVYYGGSEVDESMLTGESIPVAKGVHSRVFAGTLNGSGTLIVVLRTLPHENSVHKIATMVEGAELTQPKIQALADRIAGRFVPAIAAIGSLVFLIWLLIDRVHNKNDWQAAIVKAVTYAIATLIVSCPCAIGLAVPMVVLIAGGVAARYGIIFRDPQKLEVARNVTDVVFDKTGTLTTGYFSVMHSQYCGTIDPARIKSILLGLLKDNRHPISAGVYAHLAKESRISPGPDLVHAEILDITSHPGEGVVGLTRAGGYEVRAGNPDWLCLSVEESNCSHLCVTVQGELAAIFKLKDTPKRNAERVIDTLHKRNITVHMISGDSQGSVDAVAHELNIPKRCTKSRCRPEGKMQYVRDLQNNESQKQVRIVLFVGDGTNDSVALKQAHVGCHMHSPHGANDVAKQAADVVLMTERLADILVLLDISKAAYRRIVANFVWSAVYNVGAVLLAAGAFAALGKPGSEVKIPPQWAGLGELVSVLPVVGVAFQMRWRDYARGFKDVDYDRVLREDR</sequence>
<dbReference type="Pfam" id="PF00702">
    <property type="entry name" value="Hydrolase"/>
    <property type="match status" value="1"/>
</dbReference>
<dbReference type="InterPro" id="IPR018303">
    <property type="entry name" value="ATPase_P-typ_P_site"/>
</dbReference>
<evidence type="ECO:0000256" key="6">
    <source>
        <dbReference type="RuleBase" id="RU362081"/>
    </source>
</evidence>
<accession>A0A163LKR2</accession>
<dbReference type="PROSITE" id="PS00154">
    <property type="entry name" value="ATPASE_E1_E2"/>
    <property type="match status" value="1"/>
</dbReference>
<evidence type="ECO:0000259" key="9">
    <source>
        <dbReference type="Pfam" id="PF00403"/>
    </source>
</evidence>
<proteinExistence type="inferred from homology"/>
<dbReference type="NCBIfam" id="TIGR01494">
    <property type="entry name" value="ATPase_P-type"/>
    <property type="match status" value="2"/>
</dbReference>
<dbReference type="GO" id="GO:0019829">
    <property type="term" value="F:ATPase-coupled monoatomic cation transmembrane transporter activity"/>
    <property type="evidence" value="ECO:0007669"/>
    <property type="project" value="InterPro"/>
</dbReference>
<dbReference type="AlphaFoldDB" id="A0A163LKR2"/>
<organism evidence="11 12">
    <name type="scientific">Didymella rabiei</name>
    <name type="common">Chickpea ascochyta blight fungus</name>
    <name type="synonym">Mycosphaerella rabiei</name>
    <dbReference type="NCBI Taxonomy" id="5454"/>
    <lineage>
        <taxon>Eukaryota</taxon>
        <taxon>Fungi</taxon>
        <taxon>Dikarya</taxon>
        <taxon>Ascomycota</taxon>
        <taxon>Pezizomycotina</taxon>
        <taxon>Dothideomycetes</taxon>
        <taxon>Pleosporomycetidae</taxon>
        <taxon>Pleosporales</taxon>
        <taxon>Pleosporineae</taxon>
        <taxon>Didymellaceae</taxon>
        <taxon>Ascochyta</taxon>
    </lineage>
</organism>
<dbReference type="Gene3D" id="3.40.1110.10">
    <property type="entry name" value="Calcium-transporting ATPase, cytoplasmic domain N"/>
    <property type="match status" value="1"/>
</dbReference>
<evidence type="ECO:0000256" key="5">
    <source>
        <dbReference type="ARBA" id="ARBA00023136"/>
    </source>
</evidence>
<dbReference type="InterPro" id="IPR006121">
    <property type="entry name" value="HMA_dom"/>
</dbReference>
<dbReference type="InterPro" id="IPR008250">
    <property type="entry name" value="ATPase_P-typ_transduc_dom_A_sf"/>
</dbReference>
<feature type="transmembrane region" description="Helical" evidence="6">
    <location>
        <begin position="409"/>
        <end position="431"/>
    </location>
</feature>
<dbReference type="Pfam" id="PF00403">
    <property type="entry name" value="HMA"/>
    <property type="match status" value="1"/>
</dbReference>
<dbReference type="EMBL" id="JYNV01000048">
    <property type="protein sequence ID" value="KZM27877.1"/>
    <property type="molecule type" value="Genomic_DNA"/>
</dbReference>
<comment type="similarity">
    <text evidence="6">Belongs to the cation transport ATPase (P-type) (TC 3.A.3) family. Type IB subfamily.</text>
</comment>
<dbReference type="InterPro" id="IPR001757">
    <property type="entry name" value="P_typ_ATPase"/>
</dbReference>
<comment type="caution">
    <text evidence="11">The sequence shown here is derived from an EMBL/GenBank/DDBJ whole genome shotgun (WGS) entry which is preliminary data.</text>
</comment>
<dbReference type="Gene3D" id="3.30.70.100">
    <property type="match status" value="1"/>
</dbReference>
<keyword evidence="3 6" id="KW-0479">Metal-binding</keyword>
<feature type="transmembrane region" description="Helical" evidence="6">
    <location>
        <begin position="371"/>
        <end position="389"/>
    </location>
</feature>
<evidence type="ECO:0000313" key="11">
    <source>
        <dbReference type="EMBL" id="KZM27877.1"/>
    </source>
</evidence>
<evidence type="ECO:0000256" key="2">
    <source>
        <dbReference type="ARBA" id="ARBA00022692"/>
    </source>
</evidence>
<dbReference type="Pfam" id="PF00122">
    <property type="entry name" value="E1-E2_ATPase"/>
    <property type="match status" value="1"/>
</dbReference>